<dbReference type="EMBL" id="CCYD01001336">
    <property type="protein sequence ID" value="CEG44979.1"/>
    <property type="molecule type" value="Genomic_DNA"/>
</dbReference>
<dbReference type="RefSeq" id="XP_024581348.1">
    <property type="nucleotide sequence ID" value="XM_024715674.1"/>
</dbReference>
<dbReference type="GeneID" id="36396357"/>
<accession>A0A0N7L6R1</accession>
<organism evidence="1 2">
    <name type="scientific">Plasmopara halstedii</name>
    <name type="common">Downy mildew of sunflower</name>
    <dbReference type="NCBI Taxonomy" id="4781"/>
    <lineage>
        <taxon>Eukaryota</taxon>
        <taxon>Sar</taxon>
        <taxon>Stramenopiles</taxon>
        <taxon>Oomycota</taxon>
        <taxon>Peronosporomycetes</taxon>
        <taxon>Peronosporales</taxon>
        <taxon>Peronosporaceae</taxon>
        <taxon>Plasmopara</taxon>
    </lineage>
</organism>
<evidence type="ECO:0000313" key="1">
    <source>
        <dbReference type="EMBL" id="CEG44979.1"/>
    </source>
</evidence>
<keyword evidence="2" id="KW-1185">Reference proteome</keyword>
<evidence type="ECO:0000313" key="2">
    <source>
        <dbReference type="Proteomes" id="UP000054928"/>
    </source>
</evidence>
<dbReference type="AlphaFoldDB" id="A0A0N7L6R1"/>
<reference evidence="2" key="1">
    <citation type="submission" date="2014-09" db="EMBL/GenBank/DDBJ databases">
        <authorList>
            <person name="Sharma Rahul"/>
            <person name="Thines Marco"/>
        </authorList>
    </citation>
    <scope>NUCLEOTIDE SEQUENCE [LARGE SCALE GENOMIC DNA]</scope>
</reference>
<protein>
    <submittedName>
        <fullName evidence="1">Uncharacterized protein</fullName>
    </submittedName>
</protein>
<dbReference type="Proteomes" id="UP000054928">
    <property type="component" value="Unassembled WGS sequence"/>
</dbReference>
<sequence length="66" mass="7609">MSSMTPRRFGYIPKRRKRLIMNDQPGRYLPPRVVTAGVICGCFVLSIAEPMGLEASFGNRFRSYRR</sequence>
<proteinExistence type="predicted"/>
<name>A0A0N7L6R1_PLAHL</name>